<feature type="domain" description="ABC transporter" evidence="8">
    <location>
        <begin position="384"/>
        <end position="620"/>
    </location>
</feature>
<evidence type="ECO:0000313" key="11">
    <source>
        <dbReference type="Proteomes" id="UP000644727"/>
    </source>
</evidence>
<evidence type="ECO:0000256" key="7">
    <source>
        <dbReference type="SAM" id="Phobius"/>
    </source>
</evidence>
<comment type="subcellular location">
    <subcellularLocation>
        <location evidence="1">Cell membrane</location>
        <topology evidence="1">Multi-pass membrane protein</topology>
    </subcellularLocation>
</comment>
<feature type="transmembrane region" description="Helical" evidence="7">
    <location>
        <begin position="159"/>
        <end position="182"/>
    </location>
</feature>
<keyword evidence="5 7" id="KW-1133">Transmembrane helix</keyword>
<protein>
    <submittedName>
        <fullName evidence="10">ABC transporter ATP-binding protein</fullName>
    </submittedName>
</protein>
<sequence length="627" mass="68640">MPLGVSDVWEKVEMQTTERGGIRAVAARLRAVIAIVPWSMRGSLIGLLLTSIISALLDLVAVALMLPLTQMLMSPESVPSVVERFVVPLVGTRDRQTLLLAVTLVVGLVFVTKNLGVIGIRWWSLGVVNRAQAAAQAAMLERYLRSDFQEFRRRSRSKILQVITGAIPQAFNGVLLGAILVLTDALAIVAIFLALVLMAPLASVLAILVFGGTALLVARVFKPFAYKFGLRGLMLEQDAWSHLNPAIEGFRETRLFRRESLFVERYRINRSQYARTAQRQGILGEAPKYLLEIAMIIGILLIALLLFWLYDEATAFGLLAVFAAGAVRIVPALNRVVATVNNLRAAMPNLTFAADEIRSLEDEVGRVEIAPTSAQDDPVPEEPIEVRDLGFRYATGSRDVLSDVDVRIDRGTTVALVGPSGAGKTTFADLLAGLLRPTAGSITVGDMDLSQQPRRWMSEVAVVSQQVYLWDAPLRDLITFGALRDEVDEEHLADVVRRARLEDFVADLPEGLGQWVGDGGVRVSGGQAQRIGIARALYARPRVLILDEATSALDNETEHQITETIAALHGELTVIVIAHRLSTVKNADDILFFSEGRLAGQGTMTELHRQNPEFARLVELGRLELDV</sequence>
<evidence type="ECO:0000259" key="8">
    <source>
        <dbReference type="PROSITE" id="PS50893"/>
    </source>
</evidence>
<dbReference type="InterPro" id="IPR011527">
    <property type="entry name" value="ABC1_TM_dom"/>
</dbReference>
<dbReference type="PROSITE" id="PS50893">
    <property type="entry name" value="ABC_TRANSPORTER_2"/>
    <property type="match status" value="1"/>
</dbReference>
<dbReference type="Pfam" id="PF00005">
    <property type="entry name" value="ABC_tran"/>
    <property type="match status" value="1"/>
</dbReference>
<feature type="transmembrane region" description="Helical" evidence="7">
    <location>
        <begin position="289"/>
        <end position="310"/>
    </location>
</feature>
<accession>A0ABR9VZ18</accession>
<dbReference type="PANTHER" id="PTHR24221:SF654">
    <property type="entry name" value="ATP-BINDING CASSETTE SUB-FAMILY B MEMBER 6"/>
    <property type="match status" value="1"/>
</dbReference>
<comment type="caution">
    <text evidence="10">The sequence shown here is derived from an EMBL/GenBank/DDBJ whole genome shotgun (WGS) entry which is preliminary data.</text>
</comment>
<dbReference type="SUPFAM" id="SSF52540">
    <property type="entry name" value="P-loop containing nucleoside triphosphate hydrolases"/>
    <property type="match status" value="1"/>
</dbReference>
<dbReference type="InterPro" id="IPR017871">
    <property type="entry name" value="ABC_transporter-like_CS"/>
</dbReference>
<dbReference type="RefSeq" id="WP_193865140.1">
    <property type="nucleotide sequence ID" value="NZ_JADEYR010000002.1"/>
</dbReference>
<dbReference type="Gene3D" id="3.40.50.300">
    <property type="entry name" value="P-loop containing nucleotide triphosphate hydrolases"/>
    <property type="match status" value="1"/>
</dbReference>
<evidence type="ECO:0000256" key="2">
    <source>
        <dbReference type="ARBA" id="ARBA00022692"/>
    </source>
</evidence>
<evidence type="ECO:0000313" key="10">
    <source>
        <dbReference type="EMBL" id="MBE9403407.1"/>
    </source>
</evidence>
<keyword evidence="4 10" id="KW-0067">ATP-binding</keyword>
<dbReference type="Proteomes" id="UP000644727">
    <property type="component" value="Unassembled WGS sequence"/>
</dbReference>
<dbReference type="PROSITE" id="PS50929">
    <property type="entry name" value="ABC_TM1F"/>
    <property type="match status" value="1"/>
</dbReference>
<evidence type="ECO:0000256" key="1">
    <source>
        <dbReference type="ARBA" id="ARBA00004651"/>
    </source>
</evidence>
<evidence type="ECO:0000256" key="3">
    <source>
        <dbReference type="ARBA" id="ARBA00022741"/>
    </source>
</evidence>
<evidence type="ECO:0000256" key="5">
    <source>
        <dbReference type="ARBA" id="ARBA00022989"/>
    </source>
</evidence>
<gene>
    <name evidence="10" type="ORF">IOE58_04090</name>
</gene>
<dbReference type="InterPro" id="IPR039421">
    <property type="entry name" value="Type_1_exporter"/>
</dbReference>
<feature type="transmembrane region" description="Helical" evidence="7">
    <location>
        <begin position="45"/>
        <end position="66"/>
    </location>
</feature>
<dbReference type="SMART" id="SM00382">
    <property type="entry name" value="AAA"/>
    <property type="match status" value="1"/>
</dbReference>
<evidence type="ECO:0000259" key="9">
    <source>
        <dbReference type="PROSITE" id="PS50929"/>
    </source>
</evidence>
<proteinExistence type="predicted"/>
<feature type="domain" description="ABC transmembrane type-1" evidence="9">
    <location>
        <begin position="45"/>
        <end position="345"/>
    </location>
</feature>
<dbReference type="EMBL" id="JADEYR010000002">
    <property type="protein sequence ID" value="MBE9403407.1"/>
    <property type="molecule type" value="Genomic_DNA"/>
</dbReference>
<dbReference type="Gene3D" id="1.20.1560.10">
    <property type="entry name" value="ABC transporter type 1, transmembrane domain"/>
    <property type="match status" value="1"/>
</dbReference>
<keyword evidence="11" id="KW-1185">Reference proteome</keyword>
<feature type="transmembrane region" description="Helical" evidence="7">
    <location>
        <begin position="316"/>
        <end position="337"/>
    </location>
</feature>
<evidence type="ECO:0000256" key="6">
    <source>
        <dbReference type="ARBA" id="ARBA00023136"/>
    </source>
</evidence>
<organism evidence="10 11">
    <name type="scientific">Brachybacterium epidermidis</name>
    <dbReference type="NCBI Taxonomy" id="2781983"/>
    <lineage>
        <taxon>Bacteria</taxon>
        <taxon>Bacillati</taxon>
        <taxon>Actinomycetota</taxon>
        <taxon>Actinomycetes</taxon>
        <taxon>Micrococcales</taxon>
        <taxon>Dermabacteraceae</taxon>
        <taxon>Brachybacterium</taxon>
    </lineage>
</organism>
<name>A0ABR9VZ18_9MICO</name>
<dbReference type="PANTHER" id="PTHR24221">
    <property type="entry name" value="ATP-BINDING CASSETTE SUB-FAMILY B"/>
    <property type="match status" value="1"/>
</dbReference>
<dbReference type="InterPro" id="IPR003593">
    <property type="entry name" value="AAA+_ATPase"/>
</dbReference>
<dbReference type="InterPro" id="IPR036640">
    <property type="entry name" value="ABC1_TM_sf"/>
</dbReference>
<reference evidence="10 11" key="1">
    <citation type="submission" date="2020-10" db="EMBL/GenBank/DDBJ databases">
        <title>Draft genome and description of Brachybacterium epidermidis sp nov.</title>
        <authorList>
            <person name="Boxberger M."/>
            <person name="La Scola B."/>
        </authorList>
    </citation>
    <scope>NUCLEOTIDE SEQUENCE [LARGE SCALE GENOMIC DNA]</scope>
    <source>
        <strain evidence="10 11">Marseille-Q2903</strain>
    </source>
</reference>
<dbReference type="PROSITE" id="PS00211">
    <property type="entry name" value="ABC_TRANSPORTER_1"/>
    <property type="match status" value="1"/>
</dbReference>
<keyword evidence="3" id="KW-0547">Nucleotide-binding</keyword>
<dbReference type="SUPFAM" id="SSF90123">
    <property type="entry name" value="ABC transporter transmembrane region"/>
    <property type="match status" value="1"/>
</dbReference>
<dbReference type="InterPro" id="IPR027417">
    <property type="entry name" value="P-loop_NTPase"/>
</dbReference>
<feature type="transmembrane region" description="Helical" evidence="7">
    <location>
        <begin position="98"/>
        <end position="120"/>
    </location>
</feature>
<keyword evidence="6 7" id="KW-0472">Membrane</keyword>
<dbReference type="GO" id="GO:0005524">
    <property type="term" value="F:ATP binding"/>
    <property type="evidence" value="ECO:0007669"/>
    <property type="project" value="UniProtKB-KW"/>
</dbReference>
<evidence type="ECO:0000256" key="4">
    <source>
        <dbReference type="ARBA" id="ARBA00022840"/>
    </source>
</evidence>
<feature type="transmembrane region" description="Helical" evidence="7">
    <location>
        <begin position="188"/>
        <end position="221"/>
    </location>
</feature>
<keyword evidence="2 7" id="KW-0812">Transmembrane</keyword>
<dbReference type="InterPro" id="IPR003439">
    <property type="entry name" value="ABC_transporter-like_ATP-bd"/>
</dbReference>